<organism evidence="2 3">
    <name type="scientific">Apophysomyces ossiformis</name>
    <dbReference type="NCBI Taxonomy" id="679940"/>
    <lineage>
        <taxon>Eukaryota</taxon>
        <taxon>Fungi</taxon>
        <taxon>Fungi incertae sedis</taxon>
        <taxon>Mucoromycota</taxon>
        <taxon>Mucoromycotina</taxon>
        <taxon>Mucoromycetes</taxon>
        <taxon>Mucorales</taxon>
        <taxon>Mucorineae</taxon>
        <taxon>Mucoraceae</taxon>
        <taxon>Apophysomyces</taxon>
    </lineage>
</organism>
<dbReference type="EMBL" id="JABAYA010000349">
    <property type="protein sequence ID" value="KAF7720843.1"/>
    <property type="molecule type" value="Genomic_DNA"/>
</dbReference>
<comment type="caution">
    <text evidence="2">The sequence shown here is derived from an EMBL/GenBank/DDBJ whole genome shotgun (WGS) entry which is preliminary data.</text>
</comment>
<evidence type="ECO:0000256" key="1">
    <source>
        <dbReference type="SAM" id="Phobius"/>
    </source>
</evidence>
<keyword evidence="1" id="KW-1133">Transmembrane helix</keyword>
<keyword evidence="1" id="KW-0812">Transmembrane</keyword>
<evidence type="ECO:0000313" key="2">
    <source>
        <dbReference type="EMBL" id="KAF7720843.1"/>
    </source>
</evidence>
<reference evidence="2" key="1">
    <citation type="submission" date="2020-01" db="EMBL/GenBank/DDBJ databases">
        <title>Genome Sequencing of Three Apophysomyces-Like Fungal Strains Confirms a Novel Fungal Genus in the Mucoromycota with divergent Burkholderia-like Endosymbiotic Bacteria.</title>
        <authorList>
            <person name="Stajich J.E."/>
            <person name="Macias A.M."/>
            <person name="Carter-House D."/>
            <person name="Lovett B."/>
            <person name="Kasson L.R."/>
            <person name="Berry K."/>
            <person name="Grigoriev I."/>
            <person name="Chang Y."/>
            <person name="Spatafora J."/>
            <person name="Kasson M.T."/>
        </authorList>
    </citation>
    <scope>NUCLEOTIDE SEQUENCE</scope>
    <source>
        <strain evidence="2">NRRL A-21654</strain>
    </source>
</reference>
<name>A0A8H7EL41_9FUNG</name>
<proteinExistence type="predicted"/>
<sequence>METIRPFTDEDCSQVQRLHLEQAKKNESKYLLQTLCQRSSARRTWQAGLVGLAGVQVSQVVRTGQSSVMLMILEMALWSAGVGLAWSFWIRNEYWRKAQQQSKQMTNDWMGIKKKSKSNVWVMVRNSSEVVGAVALRCEDGEGKIQSLTGAESKIELALVQNAIQFARQQGIKVITKC</sequence>
<keyword evidence="3" id="KW-1185">Reference proteome</keyword>
<accession>A0A8H7EL41</accession>
<evidence type="ECO:0000313" key="3">
    <source>
        <dbReference type="Proteomes" id="UP000605846"/>
    </source>
</evidence>
<protein>
    <submittedName>
        <fullName evidence="2">Uncharacterized protein</fullName>
    </submittedName>
</protein>
<gene>
    <name evidence="2" type="ORF">EC973_005911</name>
</gene>
<dbReference type="AlphaFoldDB" id="A0A8H7EL41"/>
<keyword evidence="1" id="KW-0472">Membrane</keyword>
<dbReference type="Proteomes" id="UP000605846">
    <property type="component" value="Unassembled WGS sequence"/>
</dbReference>
<dbReference type="OrthoDB" id="660555at2759"/>
<feature type="transmembrane region" description="Helical" evidence="1">
    <location>
        <begin position="68"/>
        <end position="90"/>
    </location>
</feature>